<feature type="transmembrane region" description="Helical" evidence="1">
    <location>
        <begin position="14"/>
        <end position="33"/>
    </location>
</feature>
<keyword evidence="1" id="KW-1133">Transmembrane helix</keyword>
<keyword evidence="1" id="KW-0812">Transmembrane</keyword>
<sequence length="68" mass="7621">MLDTVTSSIQQPPIIWASAIAPLLILPIIYVMYGEDIKDIIKVYLFREEAERDAKKAQAIQGKLAAFT</sequence>
<reference evidence="2 3" key="1">
    <citation type="submission" date="2018-11" db="EMBL/GenBank/DDBJ databases">
        <title>Genome sequence of Apiotrichum porosum DSM 27194.</title>
        <authorList>
            <person name="Aliyu H."/>
            <person name="Gorte O."/>
            <person name="Ochsenreither K."/>
        </authorList>
    </citation>
    <scope>NUCLEOTIDE SEQUENCE [LARGE SCALE GENOMIC DNA]</scope>
    <source>
        <strain evidence="2 3">DSM 27194</strain>
    </source>
</reference>
<organism evidence="2 3">
    <name type="scientific">Apiotrichum porosum</name>
    <dbReference type="NCBI Taxonomy" id="105984"/>
    <lineage>
        <taxon>Eukaryota</taxon>
        <taxon>Fungi</taxon>
        <taxon>Dikarya</taxon>
        <taxon>Basidiomycota</taxon>
        <taxon>Agaricomycotina</taxon>
        <taxon>Tremellomycetes</taxon>
        <taxon>Trichosporonales</taxon>
        <taxon>Trichosporonaceae</taxon>
        <taxon>Apiotrichum</taxon>
    </lineage>
</organism>
<dbReference type="GeneID" id="39587965"/>
<keyword evidence="3" id="KW-1185">Reference proteome</keyword>
<evidence type="ECO:0000313" key="3">
    <source>
        <dbReference type="Proteomes" id="UP000279236"/>
    </source>
</evidence>
<dbReference type="AlphaFoldDB" id="A0A427XEW6"/>
<gene>
    <name evidence="2" type="ORF">EHS24_003422</name>
</gene>
<accession>A0A427XEW6</accession>
<dbReference type="EMBL" id="RSCE01000016">
    <property type="protein sequence ID" value="RSH77450.1"/>
    <property type="molecule type" value="Genomic_DNA"/>
</dbReference>
<dbReference type="RefSeq" id="XP_028472597.1">
    <property type="nucleotide sequence ID" value="XM_028619101.1"/>
</dbReference>
<dbReference type="Proteomes" id="UP000279236">
    <property type="component" value="Unassembled WGS sequence"/>
</dbReference>
<evidence type="ECO:0000313" key="2">
    <source>
        <dbReference type="EMBL" id="RSH77450.1"/>
    </source>
</evidence>
<evidence type="ECO:0000256" key="1">
    <source>
        <dbReference type="SAM" id="Phobius"/>
    </source>
</evidence>
<protein>
    <submittedName>
        <fullName evidence="2">Uncharacterized protein</fullName>
    </submittedName>
</protein>
<comment type="caution">
    <text evidence="2">The sequence shown here is derived from an EMBL/GenBank/DDBJ whole genome shotgun (WGS) entry which is preliminary data.</text>
</comment>
<proteinExistence type="predicted"/>
<keyword evidence="1" id="KW-0472">Membrane</keyword>
<name>A0A427XEW6_9TREE</name>